<dbReference type="AlphaFoldDB" id="A0A8R7Q874"/>
<reference evidence="1" key="2">
    <citation type="submission" date="2018-03" db="EMBL/GenBank/DDBJ databases">
        <title>The Triticum urartu genome reveals the dynamic nature of wheat genome evolution.</title>
        <authorList>
            <person name="Ling H."/>
            <person name="Ma B."/>
            <person name="Shi X."/>
            <person name="Liu H."/>
            <person name="Dong L."/>
            <person name="Sun H."/>
            <person name="Cao Y."/>
            <person name="Gao Q."/>
            <person name="Zheng S."/>
            <person name="Li Y."/>
            <person name="Yu Y."/>
            <person name="Du H."/>
            <person name="Qi M."/>
            <person name="Li Y."/>
            <person name="Yu H."/>
            <person name="Cui Y."/>
            <person name="Wang N."/>
            <person name="Chen C."/>
            <person name="Wu H."/>
            <person name="Zhao Y."/>
            <person name="Zhang J."/>
            <person name="Li Y."/>
            <person name="Zhou W."/>
            <person name="Zhang B."/>
            <person name="Hu W."/>
            <person name="Eijk M."/>
            <person name="Tang J."/>
            <person name="Witsenboer H."/>
            <person name="Zhao S."/>
            <person name="Li Z."/>
            <person name="Zhang A."/>
            <person name="Wang D."/>
            <person name="Liang C."/>
        </authorList>
    </citation>
    <scope>NUCLEOTIDE SEQUENCE [LARGE SCALE GENOMIC DNA]</scope>
    <source>
        <strain evidence="1">cv. G1812</strain>
    </source>
</reference>
<dbReference type="EnsemblPlants" id="TuG1812G0400003458.01.T01">
    <property type="protein sequence ID" value="TuG1812G0400003458.01.T01.cds411892"/>
    <property type="gene ID" value="TuG1812G0400003458.01"/>
</dbReference>
<reference evidence="2" key="1">
    <citation type="journal article" date="2013" name="Nature">
        <title>Draft genome of the wheat A-genome progenitor Triticum urartu.</title>
        <authorList>
            <person name="Ling H.Q."/>
            <person name="Zhao S."/>
            <person name="Liu D."/>
            <person name="Wang J."/>
            <person name="Sun H."/>
            <person name="Zhang C."/>
            <person name="Fan H."/>
            <person name="Li D."/>
            <person name="Dong L."/>
            <person name="Tao Y."/>
            <person name="Gao C."/>
            <person name="Wu H."/>
            <person name="Li Y."/>
            <person name="Cui Y."/>
            <person name="Guo X."/>
            <person name="Zheng S."/>
            <person name="Wang B."/>
            <person name="Yu K."/>
            <person name="Liang Q."/>
            <person name="Yang W."/>
            <person name="Lou X."/>
            <person name="Chen J."/>
            <person name="Feng M."/>
            <person name="Jian J."/>
            <person name="Zhang X."/>
            <person name="Luo G."/>
            <person name="Jiang Y."/>
            <person name="Liu J."/>
            <person name="Wang Z."/>
            <person name="Sha Y."/>
            <person name="Zhang B."/>
            <person name="Wu H."/>
            <person name="Tang D."/>
            <person name="Shen Q."/>
            <person name="Xue P."/>
            <person name="Zou S."/>
            <person name="Wang X."/>
            <person name="Liu X."/>
            <person name="Wang F."/>
            <person name="Yang Y."/>
            <person name="An X."/>
            <person name="Dong Z."/>
            <person name="Zhang K."/>
            <person name="Zhang X."/>
            <person name="Luo M.C."/>
            <person name="Dvorak J."/>
            <person name="Tong Y."/>
            <person name="Wang J."/>
            <person name="Yang H."/>
            <person name="Li Z."/>
            <person name="Wang D."/>
            <person name="Zhang A."/>
            <person name="Wang J."/>
        </authorList>
    </citation>
    <scope>NUCLEOTIDE SEQUENCE</scope>
    <source>
        <strain evidence="2">cv. G1812</strain>
    </source>
</reference>
<protein>
    <submittedName>
        <fullName evidence="1">Uncharacterized protein</fullName>
    </submittedName>
</protein>
<accession>A0A8R7Q874</accession>
<reference evidence="1" key="3">
    <citation type="submission" date="2022-06" db="UniProtKB">
        <authorList>
            <consortium name="EnsemblPlants"/>
        </authorList>
    </citation>
    <scope>IDENTIFICATION</scope>
</reference>
<name>A0A8R7Q874_TRIUA</name>
<sequence length="124" mass="12878">LLLTAAVVVLREELVQDPVVEVLQLHLLRVRDAPARGRLGGGRRRRRPATHPASLAGEVEDGGGALLRECGTVVGARGLLGGVEGAEPDAGAAALRVPDLGRELAPRPLPHAAVLALLLVILHV</sequence>
<proteinExistence type="predicted"/>
<evidence type="ECO:0000313" key="2">
    <source>
        <dbReference type="Proteomes" id="UP000015106"/>
    </source>
</evidence>
<keyword evidence="2" id="KW-1185">Reference proteome</keyword>
<evidence type="ECO:0000313" key="1">
    <source>
        <dbReference type="EnsemblPlants" id="TuG1812G0400003458.01.T01.cds411892"/>
    </source>
</evidence>
<organism evidence="1 2">
    <name type="scientific">Triticum urartu</name>
    <name type="common">Red wild einkorn</name>
    <name type="synonym">Crithodium urartu</name>
    <dbReference type="NCBI Taxonomy" id="4572"/>
    <lineage>
        <taxon>Eukaryota</taxon>
        <taxon>Viridiplantae</taxon>
        <taxon>Streptophyta</taxon>
        <taxon>Embryophyta</taxon>
        <taxon>Tracheophyta</taxon>
        <taxon>Spermatophyta</taxon>
        <taxon>Magnoliopsida</taxon>
        <taxon>Liliopsida</taxon>
        <taxon>Poales</taxon>
        <taxon>Poaceae</taxon>
        <taxon>BOP clade</taxon>
        <taxon>Pooideae</taxon>
        <taxon>Triticodae</taxon>
        <taxon>Triticeae</taxon>
        <taxon>Triticinae</taxon>
        <taxon>Triticum</taxon>
    </lineage>
</organism>
<dbReference type="Proteomes" id="UP000015106">
    <property type="component" value="Chromosome 4"/>
</dbReference>
<dbReference type="Gramene" id="TuG1812G0400003458.01.T01">
    <property type="protein sequence ID" value="TuG1812G0400003458.01.T01.cds411892"/>
    <property type="gene ID" value="TuG1812G0400003458.01"/>
</dbReference>